<comment type="function">
    <text evidence="8">Catalyzes the phosphorylation of the 3'-hydroxyl group of dephosphocoenzyme A to form coenzyme A.</text>
</comment>
<dbReference type="PANTHER" id="PTHR10695:SF46">
    <property type="entry name" value="BIFUNCTIONAL COENZYME A SYNTHASE-RELATED"/>
    <property type="match status" value="1"/>
</dbReference>
<dbReference type="OrthoDB" id="9812943at2"/>
<evidence type="ECO:0000256" key="9">
    <source>
        <dbReference type="NCBIfam" id="TIGR00152"/>
    </source>
</evidence>
<evidence type="ECO:0000313" key="14">
    <source>
        <dbReference type="Proteomes" id="UP000072605"/>
    </source>
</evidence>
<dbReference type="AlphaFoldDB" id="A0A0V8GJ80"/>
<dbReference type="EMBL" id="LNQL01000001">
    <property type="protein sequence ID" value="KSU50344.1"/>
    <property type="molecule type" value="Genomic_DNA"/>
</dbReference>
<evidence type="ECO:0000313" key="12">
    <source>
        <dbReference type="EMBL" id="MEI4461660.1"/>
    </source>
</evidence>
<dbReference type="HAMAP" id="MF_00376">
    <property type="entry name" value="Dephospho_CoA_kinase"/>
    <property type="match status" value="1"/>
</dbReference>
<dbReference type="PANTHER" id="PTHR10695">
    <property type="entry name" value="DEPHOSPHO-COA KINASE-RELATED"/>
    <property type="match status" value="1"/>
</dbReference>
<accession>A0A0V8GJ80</accession>
<dbReference type="SUPFAM" id="SSF52540">
    <property type="entry name" value="P-loop containing nucleoside triphosphate hydrolases"/>
    <property type="match status" value="1"/>
</dbReference>
<feature type="binding site" evidence="8">
    <location>
        <begin position="10"/>
        <end position="15"/>
    </location>
    <ligand>
        <name>ATP</name>
        <dbReference type="ChEBI" id="CHEBI:30616"/>
    </ligand>
</feature>
<reference evidence="10 13" key="1">
    <citation type="journal article" date="2015" name="Int. J. Syst. Evol. Microbiol.">
        <title>Exiguobacterium enclense sp. nov., isolated from sediment.</title>
        <authorList>
            <person name="Dastager S.G."/>
            <person name="Mawlankar R."/>
            <person name="Sonalkar V.V."/>
            <person name="Thorat M.N."/>
            <person name="Mual P."/>
            <person name="Verma A."/>
            <person name="Krishnamurthi S."/>
            <person name="Tang S.K."/>
            <person name="Li W.J."/>
        </authorList>
    </citation>
    <scope>NUCLEOTIDE SEQUENCE [LARGE SCALE GENOMIC DNA]</scope>
    <source>
        <strain evidence="10 13">NIO-1109</strain>
    </source>
</reference>
<dbReference type="PROSITE" id="PS51219">
    <property type="entry name" value="DPCK"/>
    <property type="match status" value="1"/>
</dbReference>
<comment type="caution">
    <text evidence="10">The sequence shown here is derived from an EMBL/GenBank/DDBJ whole genome shotgun (WGS) entry which is preliminary data.</text>
</comment>
<dbReference type="EC" id="2.7.1.24" evidence="8 9"/>
<dbReference type="Pfam" id="PF01121">
    <property type="entry name" value="CoaE"/>
    <property type="match status" value="1"/>
</dbReference>
<dbReference type="Proteomes" id="UP000053797">
    <property type="component" value="Unassembled WGS sequence"/>
</dbReference>
<dbReference type="CDD" id="cd02022">
    <property type="entry name" value="DPCK"/>
    <property type="match status" value="1"/>
</dbReference>
<name>A0A0V8GJ80_9BACL</name>
<comment type="pathway">
    <text evidence="8">Cofactor biosynthesis; coenzyme A biosynthesis; CoA from (R)-pantothenate: step 5/5.</text>
</comment>
<dbReference type="UniPathway" id="UPA00241">
    <property type="reaction ID" value="UER00356"/>
</dbReference>
<gene>
    <name evidence="8 12" type="primary">coaE</name>
    <name evidence="10" type="ORF">AS033_02900</name>
    <name evidence="11" type="ORF">RSA11_10840</name>
    <name evidence="12" type="ORF">SZL87_04365</name>
</gene>
<comment type="subcellular location">
    <subcellularLocation>
        <location evidence="8">Cytoplasm</location>
    </subcellularLocation>
</comment>
<dbReference type="GO" id="GO:0004140">
    <property type="term" value="F:dephospho-CoA kinase activity"/>
    <property type="evidence" value="ECO:0007669"/>
    <property type="project" value="UniProtKB-UniRule"/>
</dbReference>
<dbReference type="InterPro" id="IPR027417">
    <property type="entry name" value="P-loop_NTPase"/>
</dbReference>
<dbReference type="GO" id="GO:0015937">
    <property type="term" value="P:coenzyme A biosynthetic process"/>
    <property type="evidence" value="ECO:0007669"/>
    <property type="project" value="UniProtKB-UniRule"/>
</dbReference>
<evidence type="ECO:0000256" key="3">
    <source>
        <dbReference type="ARBA" id="ARBA00022679"/>
    </source>
</evidence>
<organism evidence="10 13">
    <name type="scientific">Exiguobacterium indicum</name>
    <dbReference type="NCBI Taxonomy" id="296995"/>
    <lineage>
        <taxon>Bacteria</taxon>
        <taxon>Bacillati</taxon>
        <taxon>Bacillota</taxon>
        <taxon>Bacilli</taxon>
        <taxon>Bacillales</taxon>
        <taxon>Bacillales Family XII. Incertae Sedis</taxon>
        <taxon>Exiguobacterium</taxon>
    </lineage>
</organism>
<comment type="catalytic activity">
    <reaction evidence="8">
        <text>3'-dephospho-CoA + ATP = ADP + CoA + H(+)</text>
        <dbReference type="Rhea" id="RHEA:18245"/>
        <dbReference type="ChEBI" id="CHEBI:15378"/>
        <dbReference type="ChEBI" id="CHEBI:30616"/>
        <dbReference type="ChEBI" id="CHEBI:57287"/>
        <dbReference type="ChEBI" id="CHEBI:57328"/>
        <dbReference type="ChEBI" id="CHEBI:456216"/>
        <dbReference type="EC" id="2.7.1.24"/>
    </reaction>
</comment>
<keyword evidence="4 8" id="KW-0547">Nucleotide-binding</keyword>
<sequence length="201" mass="22967">MRVGLTGSIATGKSTVSSYLKQKGIAVIDADLVAREVIEPGGRAYDGVKMAFPEAFEEGRLVRPKLGQIIFQDSEKRQQLNQLMHPSIRQQMLDEADAYERSGHSLVVFDIPLLLEGDWRTLFDRVVVVYCPENMQLRRLMQRNDLSEEEAYARIHSQLSIEQKKELADDVFFNDGSLDSLYQQIDKWLVLYDTDKHESGT</sequence>
<evidence type="ECO:0000313" key="11">
    <source>
        <dbReference type="EMBL" id="KTR26200.1"/>
    </source>
</evidence>
<evidence type="ECO:0000256" key="2">
    <source>
        <dbReference type="ARBA" id="ARBA00022490"/>
    </source>
</evidence>
<evidence type="ECO:0000256" key="6">
    <source>
        <dbReference type="ARBA" id="ARBA00022840"/>
    </source>
</evidence>
<keyword evidence="3 8" id="KW-0808">Transferase</keyword>
<dbReference type="EMBL" id="JBAWKY010000001">
    <property type="protein sequence ID" value="MEI4461660.1"/>
    <property type="molecule type" value="Genomic_DNA"/>
</dbReference>
<reference evidence="11 14" key="2">
    <citation type="journal article" date="2016" name="Front. Microbiol.">
        <title>Genomic Resource of Rice Seed Associated Bacteria.</title>
        <authorList>
            <person name="Midha S."/>
            <person name="Bansal K."/>
            <person name="Sharma S."/>
            <person name="Kumar N."/>
            <person name="Patil P.P."/>
            <person name="Chaudhry V."/>
            <person name="Patil P.B."/>
        </authorList>
    </citation>
    <scope>NUCLEOTIDE SEQUENCE [LARGE SCALE GENOMIC DNA]</scope>
    <source>
        <strain evidence="11 14">RSA11</strain>
    </source>
</reference>
<dbReference type="RefSeq" id="WP_023469026.1">
    <property type="nucleotide sequence ID" value="NZ_JAWVNY010000001.1"/>
</dbReference>
<dbReference type="NCBIfam" id="TIGR00152">
    <property type="entry name" value="dephospho-CoA kinase"/>
    <property type="match status" value="1"/>
</dbReference>
<keyword evidence="2 8" id="KW-0963">Cytoplasm</keyword>
<dbReference type="GO" id="GO:0005524">
    <property type="term" value="F:ATP binding"/>
    <property type="evidence" value="ECO:0007669"/>
    <property type="project" value="UniProtKB-UniRule"/>
</dbReference>
<evidence type="ECO:0000256" key="4">
    <source>
        <dbReference type="ARBA" id="ARBA00022741"/>
    </source>
</evidence>
<dbReference type="Proteomes" id="UP001387110">
    <property type="component" value="Unassembled WGS sequence"/>
</dbReference>
<protein>
    <recommendedName>
        <fullName evidence="8 9">Dephospho-CoA kinase</fullName>
        <ecNumber evidence="8 9">2.7.1.24</ecNumber>
    </recommendedName>
    <alternativeName>
        <fullName evidence="8">Dephosphocoenzyme A kinase</fullName>
    </alternativeName>
</protein>
<evidence type="ECO:0000256" key="8">
    <source>
        <dbReference type="HAMAP-Rule" id="MF_00376"/>
    </source>
</evidence>
<evidence type="ECO:0000256" key="7">
    <source>
        <dbReference type="ARBA" id="ARBA00022993"/>
    </source>
</evidence>
<evidence type="ECO:0000313" key="13">
    <source>
        <dbReference type="Proteomes" id="UP000053797"/>
    </source>
</evidence>
<proteinExistence type="inferred from homology"/>
<reference evidence="12 15" key="3">
    <citation type="submission" date="2023-12" db="EMBL/GenBank/DDBJ databases">
        <authorList>
            <person name="Easwaran N."/>
            <person name="Lazarus H.P.S."/>
        </authorList>
    </citation>
    <scope>NUCLEOTIDE SEQUENCE [LARGE SCALE GENOMIC DNA]</scope>
    <source>
        <strain evidence="12 15">VIT-2023</strain>
    </source>
</reference>
<evidence type="ECO:0000256" key="5">
    <source>
        <dbReference type="ARBA" id="ARBA00022777"/>
    </source>
</evidence>
<keyword evidence="7 8" id="KW-0173">Coenzyme A biosynthesis</keyword>
<comment type="similarity">
    <text evidence="1 8">Belongs to the CoaE family.</text>
</comment>
<keyword evidence="5 8" id="KW-0418">Kinase</keyword>
<dbReference type="GO" id="GO:0005737">
    <property type="term" value="C:cytoplasm"/>
    <property type="evidence" value="ECO:0007669"/>
    <property type="project" value="UniProtKB-SubCell"/>
</dbReference>
<dbReference type="InterPro" id="IPR001977">
    <property type="entry name" value="Depp_CoAkinase"/>
</dbReference>
<dbReference type="FunFam" id="3.40.50.300:FF:000991">
    <property type="entry name" value="Dephospho-CoA kinase"/>
    <property type="match status" value="1"/>
</dbReference>
<keyword evidence="15" id="KW-1185">Reference proteome</keyword>
<keyword evidence="6 8" id="KW-0067">ATP-binding</keyword>
<dbReference type="Gene3D" id="3.40.50.300">
    <property type="entry name" value="P-loop containing nucleotide triphosphate hydrolases"/>
    <property type="match status" value="1"/>
</dbReference>
<dbReference type="Proteomes" id="UP000072605">
    <property type="component" value="Unassembled WGS sequence"/>
</dbReference>
<dbReference type="EMBL" id="LDQV01000025">
    <property type="protein sequence ID" value="KTR26200.1"/>
    <property type="molecule type" value="Genomic_DNA"/>
</dbReference>
<evidence type="ECO:0000313" key="15">
    <source>
        <dbReference type="Proteomes" id="UP001387110"/>
    </source>
</evidence>
<evidence type="ECO:0000256" key="1">
    <source>
        <dbReference type="ARBA" id="ARBA00009018"/>
    </source>
</evidence>
<evidence type="ECO:0000313" key="10">
    <source>
        <dbReference type="EMBL" id="KSU50344.1"/>
    </source>
</evidence>